<gene>
    <name evidence="1" type="ORF">CRV04_12035</name>
</gene>
<dbReference type="AlphaFoldDB" id="A0A4Q0XPH6"/>
<evidence type="ECO:0000313" key="1">
    <source>
        <dbReference type="EMBL" id="RXJ54105.1"/>
    </source>
</evidence>
<dbReference type="Proteomes" id="UP000290657">
    <property type="component" value="Unassembled WGS sequence"/>
</dbReference>
<evidence type="ECO:0000313" key="2">
    <source>
        <dbReference type="Proteomes" id="UP000290657"/>
    </source>
</evidence>
<name>A0A4Q0XPH6_9BACT</name>
<accession>A0A4Q0XPH6</accession>
<organism evidence="1 2">
    <name type="scientific">Candidatus Marinarcus aquaticus</name>
    <dbReference type="NCBI Taxonomy" id="2044504"/>
    <lineage>
        <taxon>Bacteria</taxon>
        <taxon>Pseudomonadati</taxon>
        <taxon>Campylobacterota</taxon>
        <taxon>Epsilonproteobacteria</taxon>
        <taxon>Campylobacterales</taxon>
        <taxon>Arcobacteraceae</taxon>
        <taxon>Candidatus Marinarcus</taxon>
    </lineage>
</organism>
<protein>
    <submittedName>
        <fullName evidence="1">Uncharacterized protein</fullName>
    </submittedName>
</protein>
<reference evidence="1 2" key="1">
    <citation type="submission" date="2017-10" db="EMBL/GenBank/DDBJ databases">
        <title>Genomics of the genus Arcobacter.</title>
        <authorList>
            <person name="Perez-Cataluna A."/>
            <person name="Figueras M.J."/>
        </authorList>
    </citation>
    <scope>NUCLEOTIDE SEQUENCE [LARGE SCALE GENOMIC DNA]</scope>
    <source>
        <strain evidence="1 2">CECT 8987</strain>
    </source>
</reference>
<keyword evidence="2" id="KW-1185">Reference proteome</keyword>
<dbReference type="EMBL" id="PDKN01000011">
    <property type="protein sequence ID" value="RXJ54105.1"/>
    <property type="molecule type" value="Genomic_DNA"/>
</dbReference>
<dbReference type="RefSeq" id="WP_128997109.1">
    <property type="nucleotide sequence ID" value="NZ_PDKN01000011.1"/>
</dbReference>
<comment type="caution">
    <text evidence="1">The sequence shown here is derived from an EMBL/GenBank/DDBJ whole genome shotgun (WGS) entry which is preliminary data.</text>
</comment>
<sequence length="251" mass="28569">MQVNSTYHTRIFGEVQELPEPTRVDKDTFNAIRKAQAKVEEERKEYTPTHKQLEENPWLKNAAIGLNKVSDIIKDYERGIDGSGKFSLSKLTNDSIDIVNDKDQVTGTYGIFTKVEETTTHLPWDDENYTRQGTKETTGMSLRYTYTSYKSNSFKSADITFDLKNTDAEIDFNKLTDKLKADKEFEKNFLASMEDYMNNSDSSKLIKYVKQALELENADITIKEPSSSSIYGDKGQLSSVVNNSSHLHLLA</sequence>
<dbReference type="OrthoDB" id="5365431at2"/>
<proteinExistence type="predicted"/>